<evidence type="ECO:0000256" key="9">
    <source>
        <dbReference type="ARBA" id="ARBA00023125"/>
    </source>
</evidence>
<dbReference type="Pfam" id="PF00580">
    <property type="entry name" value="UvrD-helicase"/>
    <property type="match status" value="1"/>
</dbReference>
<evidence type="ECO:0000256" key="7">
    <source>
        <dbReference type="ARBA" id="ARBA00022839"/>
    </source>
</evidence>
<dbReference type="InterPro" id="IPR038726">
    <property type="entry name" value="PDDEXK_AddAB-type"/>
</dbReference>
<comment type="catalytic activity">
    <reaction evidence="12">
        <text>Couples ATP hydrolysis with the unwinding of duplex DNA by translocating in the 3'-5' direction.</text>
        <dbReference type="EC" id="5.6.2.4"/>
    </reaction>
</comment>
<proteinExistence type="inferred from homology"/>
<evidence type="ECO:0000256" key="15">
    <source>
        <dbReference type="PROSITE-ProRule" id="PRU00560"/>
    </source>
</evidence>
<evidence type="ECO:0000256" key="3">
    <source>
        <dbReference type="ARBA" id="ARBA00022741"/>
    </source>
</evidence>
<dbReference type="SUPFAM" id="SSF52540">
    <property type="entry name" value="P-loop containing nucleoside triphosphate hydrolases"/>
    <property type="match status" value="1"/>
</dbReference>
<comment type="similarity">
    <text evidence="1">Belongs to the helicase family. UvrD subfamily.</text>
</comment>
<dbReference type="GO" id="GO:0043138">
    <property type="term" value="F:3'-5' DNA helicase activity"/>
    <property type="evidence" value="ECO:0007669"/>
    <property type="project" value="UniProtKB-EC"/>
</dbReference>
<comment type="catalytic activity">
    <reaction evidence="14">
        <text>ATP + H2O = ADP + phosphate + H(+)</text>
        <dbReference type="Rhea" id="RHEA:13065"/>
        <dbReference type="ChEBI" id="CHEBI:15377"/>
        <dbReference type="ChEBI" id="CHEBI:15378"/>
        <dbReference type="ChEBI" id="CHEBI:30616"/>
        <dbReference type="ChEBI" id="CHEBI:43474"/>
        <dbReference type="ChEBI" id="CHEBI:456216"/>
        <dbReference type="EC" id="5.6.2.4"/>
    </reaction>
</comment>
<evidence type="ECO:0000256" key="4">
    <source>
        <dbReference type="ARBA" id="ARBA00022763"/>
    </source>
</evidence>
<keyword evidence="3 15" id="KW-0547">Nucleotide-binding</keyword>
<evidence type="ECO:0000259" key="17">
    <source>
        <dbReference type="PROSITE" id="PS51217"/>
    </source>
</evidence>
<dbReference type="Gene3D" id="1.10.486.10">
    <property type="entry name" value="PCRA, domain 4"/>
    <property type="match status" value="1"/>
</dbReference>
<dbReference type="InterPro" id="IPR000212">
    <property type="entry name" value="DNA_helicase_UvrD/REP"/>
</dbReference>
<evidence type="ECO:0000256" key="6">
    <source>
        <dbReference type="ARBA" id="ARBA00022806"/>
    </source>
</evidence>
<dbReference type="PANTHER" id="PTHR11070:SF2">
    <property type="entry name" value="ATP-DEPENDENT DNA HELICASE SRS2"/>
    <property type="match status" value="1"/>
</dbReference>
<evidence type="ECO:0000256" key="2">
    <source>
        <dbReference type="ARBA" id="ARBA00022722"/>
    </source>
</evidence>
<sequence length="995" mass="115695">MPTTSKFQILYKKLNNEQKQAVDAIEGPVMVIAGPGTGKTQILTLRIANILRKTDTQSDSILALTFTESGVFSMRKRIVEIIGSAGYRVGIFTFHGFCNEVIRRFPDSFPKIIGANQLNDIEKISILKDIILKSSLKKLKPFGDNFFYLNSIRGKISELKRENISPEELAISVKKQKKEFKEIDDLYHIKGIHKGKMKGKYGNLEKKIEKNTELALIYKLYEQELRDRKLYDYEDMIIETIKALENDKNLLLNLQEEYQYILADEHQDANNSQNKLLELLANYHKNPNLFIVGDEKQAIFRFQGASLENFLYFKKLYKKALEINLTQNYRSFQHILDSAHSLISATGDRRHIMLKGRKDADDGSKIELRAFSKQEYEYLFIAEKIMEKIKKGVAEDEIAILYRNNKDADAIMSIFEKNEIPFTVESDQNILLDNDIQKFITLLRAINDLGNDSMLLSALHIDFLKIDELDIYKISAFSKKTKINLYDILSSKEILKKSSVGQLEKLYEIYKKLNLWKKLAQNKSLAEFLELLIKESGFLKHLLSGSDATDKIAKLSGFFDTAKKLVKNHRKYKLSDFIEHIDLLEEHDILIKKDSKFVIPKKVRLMTAHKSKGLEFDWVYIVGAYDKHWGNKRVIEHFHIPMSVFQKNEIEGNDDDRRLFYVALTRARLGAHISYPKEGQNGEAQMPSQFIEEIDGKYIHEFDTNLFESAIKKEIFLAPKKDMKISVKNKQFLNKLFEEQGLSVTALNNYLECPWNYFYSNLLRIPKAANKHLMFGTVMHHTLKNLFDSIQNGKVIEKEKLTALFEDHLGKQHFSQDEYNEAFEKGNRAISGYFDARESDWKHFSFEKILNEFRVSVLFENIKLRGNLDKIEILDSNNNVNVVDYKTGKPKSRNMIEGKTKSSDGNYKRQLVFYKLLLDLYDDAEFNMISGEIDFVEPDEKGKYHKEKFIISEDDIKGIKEIIKNTAKEILELSFWNKKCDNKKCDYCGIREMME</sequence>
<dbReference type="Proteomes" id="UP000230481">
    <property type="component" value="Unassembled WGS sequence"/>
</dbReference>
<evidence type="ECO:0000256" key="5">
    <source>
        <dbReference type="ARBA" id="ARBA00022801"/>
    </source>
</evidence>
<dbReference type="CDD" id="cd17932">
    <property type="entry name" value="DEXQc_UvrD"/>
    <property type="match status" value="1"/>
</dbReference>
<organism evidence="18 19">
    <name type="scientific">Candidatus Campbellbacteria bacterium CG10_big_fil_rev_8_21_14_0_10_35_52</name>
    <dbReference type="NCBI Taxonomy" id="1974527"/>
    <lineage>
        <taxon>Bacteria</taxon>
        <taxon>Candidatus Campbelliibacteriota</taxon>
    </lineage>
</organism>
<gene>
    <name evidence="18" type="ORF">COT82_01895</name>
</gene>
<keyword evidence="6 15" id="KW-0347">Helicase</keyword>
<evidence type="ECO:0000256" key="13">
    <source>
        <dbReference type="ARBA" id="ARBA00034808"/>
    </source>
</evidence>
<dbReference type="GO" id="GO:0005524">
    <property type="term" value="F:ATP binding"/>
    <property type="evidence" value="ECO:0007669"/>
    <property type="project" value="UniProtKB-UniRule"/>
</dbReference>
<protein>
    <recommendedName>
        <fullName evidence="13">DNA 3'-5' helicase</fullName>
        <ecNumber evidence="13">5.6.2.4</ecNumber>
    </recommendedName>
</protein>
<dbReference type="Gene3D" id="1.10.10.160">
    <property type="match status" value="1"/>
</dbReference>
<dbReference type="InterPro" id="IPR027417">
    <property type="entry name" value="P-loop_NTPase"/>
</dbReference>
<feature type="domain" description="UvrD-like helicase C-terminal" evidence="17">
    <location>
        <begin position="333"/>
        <end position="613"/>
    </location>
</feature>
<dbReference type="PROSITE" id="PS51217">
    <property type="entry name" value="UVRD_HELICASE_CTER"/>
    <property type="match status" value="1"/>
</dbReference>
<dbReference type="Pfam" id="PF12705">
    <property type="entry name" value="PDDEXK_1"/>
    <property type="match status" value="1"/>
</dbReference>
<dbReference type="Gene3D" id="3.40.50.300">
    <property type="entry name" value="P-loop containing nucleotide triphosphate hydrolases"/>
    <property type="match status" value="2"/>
</dbReference>
<dbReference type="GO" id="GO:0004527">
    <property type="term" value="F:exonuclease activity"/>
    <property type="evidence" value="ECO:0007669"/>
    <property type="project" value="UniProtKB-KW"/>
</dbReference>
<evidence type="ECO:0000256" key="1">
    <source>
        <dbReference type="ARBA" id="ARBA00009922"/>
    </source>
</evidence>
<dbReference type="EC" id="5.6.2.4" evidence="13"/>
<evidence type="ECO:0000313" key="18">
    <source>
        <dbReference type="EMBL" id="PIT96668.1"/>
    </source>
</evidence>
<keyword evidence="2" id="KW-0540">Nuclease</keyword>
<reference evidence="19" key="1">
    <citation type="submission" date="2017-09" db="EMBL/GenBank/DDBJ databases">
        <title>Depth-based differentiation of microbial function through sediment-hosted aquifers and enrichment of novel symbionts in the deep terrestrial subsurface.</title>
        <authorList>
            <person name="Probst A.J."/>
            <person name="Ladd B."/>
            <person name="Jarett J.K."/>
            <person name="Geller-Mcgrath D.E."/>
            <person name="Sieber C.M.K."/>
            <person name="Emerson J.B."/>
            <person name="Anantharaman K."/>
            <person name="Thomas B.C."/>
            <person name="Malmstrom R."/>
            <person name="Stieglmeier M."/>
            <person name="Klingl A."/>
            <person name="Woyke T."/>
            <person name="Ryan C.M."/>
            <person name="Banfield J.F."/>
        </authorList>
    </citation>
    <scope>NUCLEOTIDE SEQUENCE [LARGE SCALE GENOMIC DNA]</scope>
</reference>
<dbReference type="GO" id="GO:0000725">
    <property type="term" value="P:recombinational repair"/>
    <property type="evidence" value="ECO:0007669"/>
    <property type="project" value="TreeGrafter"/>
</dbReference>
<dbReference type="PANTHER" id="PTHR11070">
    <property type="entry name" value="UVRD / RECB / PCRA DNA HELICASE FAMILY MEMBER"/>
    <property type="match status" value="1"/>
</dbReference>
<dbReference type="InterPro" id="IPR014016">
    <property type="entry name" value="UvrD-like_ATP-bd"/>
</dbReference>
<evidence type="ECO:0000256" key="14">
    <source>
        <dbReference type="ARBA" id="ARBA00048988"/>
    </source>
</evidence>
<keyword evidence="10" id="KW-0234">DNA repair</keyword>
<feature type="domain" description="UvrD-like helicase ATP-binding" evidence="16">
    <location>
        <begin position="12"/>
        <end position="332"/>
    </location>
</feature>
<keyword evidence="5 15" id="KW-0378">Hydrolase</keyword>
<dbReference type="InterPro" id="IPR013986">
    <property type="entry name" value="DExx_box_DNA_helicase_dom_sf"/>
</dbReference>
<keyword evidence="9" id="KW-0238">DNA-binding</keyword>
<dbReference type="AlphaFoldDB" id="A0A2M6WV51"/>
<dbReference type="InterPro" id="IPR014017">
    <property type="entry name" value="DNA_helicase_UvrD-like_C"/>
</dbReference>
<keyword evidence="4" id="KW-0227">DNA damage</keyword>
<comment type="caution">
    <text evidence="18">The sequence shown here is derived from an EMBL/GenBank/DDBJ whole genome shotgun (WGS) entry which is preliminary data.</text>
</comment>
<evidence type="ECO:0000256" key="10">
    <source>
        <dbReference type="ARBA" id="ARBA00023204"/>
    </source>
</evidence>
<keyword evidence="11" id="KW-0413">Isomerase</keyword>
<dbReference type="Gene3D" id="3.90.320.10">
    <property type="match status" value="1"/>
</dbReference>
<dbReference type="EMBL" id="PFAA01000034">
    <property type="protein sequence ID" value="PIT96668.1"/>
    <property type="molecule type" value="Genomic_DNA"/>
</dbReference>
<dbReference type="GO" id="GO:0003677">
    <property type="term" value="F:DNA binding"/>
    <property type="evidence" value="ECO:0007669"/>
    <property type="project" value="UniProtKB-KW"/>
</dbReference>
<feature type="binding site" evidence="15">
    <location>
        <begin position="33"/>
        <end position="40"/>
    </location>
    <ligand>
        <name>ATP</name>
        <dbReference type="ChEBI" id="CHEBI:30616"/>
    </ligand>
</feature>
<evidence type="ECO:0000313" key="19">
    <source>
        <dbReference type="Proteomes" id="UP000230481"/>
    </source>
</evidence>
<keyword evidence="7" id="KW-0269">Exonuclease</keyword>
<dbReference type="Pfam" id="PF13361">
    <property type="entry name" value="UvrD_C"/>
    <property type="match status" value="1"/>
</dbReference>
<dbReference type="PROSITE" id="PS51198">
    <property type="entry name" value="UVRD_HELICASE_ATP_BIND"/>
    <property type="match status" value="1"/>
</dbReference>
<evidence type="ECO:0000256" key="11">
    <source>
        <dbReference type="ARBA" id="ARBA00023235"/>
    </source>
</evidence>
<evidence type="ECO:0000256" key="8">
    <source>
        <dbReference type="ARBA" id="ARBA00022840"/>
    </source>
</evidence>
<evidence type="ECO:0000256" key="12">
    <source>
        <dbReference type="ARBA" id="ARBA00034617"/>
    </source>
</evidence>
<name>A0A2M6WV51_9BACT</name>
<keyword evidence="8 15" id="KW-0067">ATP-binding</keyword>
<accession>A0A2M6WV51</accession>
<dbReference type="InterPro" id="IPR011604">
    <property type="entry name" value="PDDEXK-like_dom_sf"/>
</dbReference>
<evidence type="ECO:0000259" key="16">
    <source>
        <dbReference type="PROSITE" id="PS51198"/>
    </source>
</evidence>